<keyword evidence="2 4" id="KW-0479">Metal-binding</keyword>
<feature type="binding site" evidence="4">
    <location>
        <position position="17"/>
    </location>
    <ligand>
        <name>a divalent metal cation</name>
        <dbReference type="ChEBI" id="CHEBI:60240"/>
        <label>1</label>
    </ligand>
</feature>
<evidence type="ECO:0000256" key="3">
    <source>
        <dbReference type="ARBA" id="ARBA00022801"/>
    </source>
</evidence>
<feature type="binding site" evidence="4">
    <location>
        <position position="15"/>
    </location>
    <ligand>
        <name>a divalent metal cation</name>
        <dbReference type="ChEBI" id="CHEBI:60240"/>
        <label>1</label>
    </ligand>
</feature>
<name>W8JGD9_9CHLA</name>
<evidence type="ECO:0000256" key="1">
    <source>
        <dbReference type="ARBA" id="ARBA00009275"/>
    </source>
</evidence>
<dbReference type="EC" id="3.1.21.-" evidence="5"/>
<dbReference type="KEGG" id="cav:M832_07550"/>
<feature type="binding site" evidence="4">
    <location>
        <position position="219"/>
    </location>
    <ligand>
        <name>a divalent metal cation</name>
        <dbReference type="ChEBI" id="CHEBI:60240"/>
        <label>1</label>
    </ligand>
</feature>
<dbReference type="InterPro" id="IPR015991">
    <property type="entry name" value="TatD/YcfH-like"/>
</dbReference>
<accession>W8JGD9</accession>
<dbReference type="GO" id="GO:0046872">
    <property type="term" value="F:metal ion binding"/>
    <property type="evidence" value="ECO:0007669"/>
    <property type="project" value="UniProtKB-KW"/>
</dbReference>
<dbReference type="GO" id="GO:0004536">
    <property type="term" value="F:DNA nuclease activity"/>
    <property type="evidence" value="ECO:0007669"/>
    <property type="project" value="InterPro"/>
</dbReference>
<dbReference type="PATRIC" id="fig|1229831.3.peg.755"/>
<dbReference type="HOGENOM" id="CLU_031506_4_2_0"/>
<dbReference type="PIRSF" id="PIRSF005902">
    <property type="entry name" value="DNase_TatD"/>
    <property type="match status" value="1"/>
</dbReference>
<dbReference type="NCBIfam" id="TIGR00010">
    <property type="entry name" value="YchF/TatD family DNA exonuclease"/>
    <property type="match status" value="1"/>
</dbReference>
<dbReference type="InterPro" id="IPR018228">
    <property type="entry name" value="DNase_TatD-rel_CS"/>
</dbReference>
<dbReference type="eggNOG" id="COG0084">
    <property type="taxonomic scope" value="Bacteria"/>
</dbReference>
<feature type="binding site" evidence="4">
    <location>
        <position position="169"/>
    </location>
    <ligand>
        <name>a divalent metal cation</name>
        <dbReference type="ChEBI" id="CHEBI:60240"/>
        <label>2</label>
    </ligand>
</feature>
<dbReference type="PANTHER" id="PTHR46124:SF2">
    <property type="entry name" value="D-AMINOACYL-TRNA DEACYLASE"/>
    <property type="match status" value="1"/>
</dbReference>
<dbReference type="STRING" id="1229831.M832_07550"/>
<evidence type="ECO:0000313" key="6">
    <source>
        <dbReference type="Proteomes" id="UP000019433"/>
    </source>
</evidence>
<proteinExistence type="inferred from homology"/>
<dbReference type="PANTHER" id="PTHR46124">
    <property type="entry name" value="D-AMINOACYL-TRNA DEACYLASE"/>
    <property type="match status" value="1"/>
</dbReference>
<dbReference type="EMBL" id="CP006571">
    <property type="protein sequence ID" value="AHK63606.1"/>
    <property type="molecule type" value="Genomic_DNA"/>
</dbReference>
<evidence type="ECO:0000256" key="2">
    <source>
        <dbReference type="ARBA" id="ARBA00022723"/>
    </source>
</evidence>
<dbReference type="InterPro" id="IPR032466">
    <property type="entry name" value="Metal_Hydrolase"/>
</dbReference>
<gene>
    <name evidence="5" type="primary">yabD</name>
    <name evidence="5" type="ORF">M832_07550</name>
</gene>
<dbReference type="PROSITE" id="PS01091">
    <property type="entry name" value="TATD_3"/>
    <property type="match status" value="1"/>
</dbReference>
<feature type="binding site" evidence="4">
    <location>
        <position position="103"/>
    </location>
    <ligand>
        <name>a divalent metal cation</name>
        <dbReference type="ChEBI" id="CHEBI:60240"/>
        <label>1</label>
    </ligand>
</feature>
<evidence type="ECO:0000313" key="5">
    <source>
        <dbReference type="EMBL" id="AHK63606.1"/>
    </source>
</evidence>
<dbReference type="GO" id="GO:0016788">
    <property type="term" value="F:hydrolase activity, acting on ester bonds"/>
    <property type="evidence" value="ECO:0007669"/>
    <property type="project" value="InterPro"/>
</dbReference>
<dbReference type="FunFam" id="3.20.20.140:FF:000005">
    <property type="entry name" value="TatD family hydrolase"/>
    <property type="match status" value="1"/>
</dbReference>
<evidence type="ECO:0000256" key="4">
    <source>
        <dbReference type="PIRSR" id="PIRSR005902-1"/>
    </source>
</evidence>
<dbReference type="GO" id="GO:0005829">
    <property type="term" value="C:cytosol"/>
    <property type="evidence" value="ECO:0007669"/>
    <property type="project" value="TreeGrafter"/>
</dbReference>
<dbReference type="Proteomes" id="UP000019433">
    <property type="component" value="Chromosome"/>
</dbReference>
<reference evidence="5 6" key="1">
    <citation type="journal article" date="2014" name="Syst. Appl. Microbiol.">
        <title>Evidence for the existence of two new members of the family Chlamydiaceae and proposal of Chlamydia avium sp. nov. and Chlamydia gallinacea sp. nov.</title>
        <authorList>
            <person name="Sachse K."/>
            <person name="Laroucau K."/>
            <person name="Riege K."/>
            <person name="Wehner S."/>
            <person name="Dilcher M."/>
            <person name="Creasy H.H."/>
            <person name="Weidmann M."/>
            <person name="Myers G."/>
            <person name="Vorimore F."/>
            <person name="Vicari N."/>
            <person name="Magnino S."/>
            <person name="Liebler-Tenorio E."/>
            <person name="Ruettger A."/>
            <person name="Bavoil P.M."/>
            <person name="Hufert F.T."/>
            <person name="Rossello-Mora R."/>
            <person name="Marz M."/>
        </authorList>
    </citation>
    <scope>NUCLEOTIDE SEQUENCE [LARGE SCALE GENOMIC DNA]</scope>
    <source>
        <strain evidence="5 6">10DC88</strain>
    </source>
</reference>
<dbReference type="Pfam" id="PF01026">
    <property type="entry name" value="TatD_DNase"/>
    <property type="match status" value="1"/>
</dbReference>
<organism evidence="5 6">
    <name type="scientific">Chlamydia avium 10DC88</name>
    <dbReference type="NCBI Taxonomy" id="1229831"/>
    <lineage>
        <taxon>Bacteria</taxon>
        <taxon>Pseudomonadati</taxon>
        <taxon>Chlamydiota</taxon>
        <taxon>Chlamydiia</taxon>
        <taxon>Chlamydiales</taxon>
        <taxon>Chlamydiaceae</taxon>
        <taxon>Chlamydia/Chlamydophila group</taxon>
        <taxon>Chlamydia</taxon>
    </lineage>
</organism>
<comment type="similarity">
    <text evidence="1">Belongs to the metallo-dependent hydrolases superfamily. TatD-type hydrolase family.</text>
</comment>
<dbReference type="InterPro" id="IPR001130">
    <property type="entry name" value="TatD-like"/>
</dbReference>
<feature type="binding site" evidence="4">
    <location>
        <position position="141"/>
    </location>
    <ligand>
        <name>a divalent metal cation</name>
        <dbReference type="ChEBI" id="CHEBI:60240"/>
        <label>2</label>
    </ligand>
</feature>
<keyword evidence="3 5" id="KW-0378">Hydrolase</keyword>
<protein>
    <submittedName>
        <fullName evidence="5">Putative deoxyribonuclease YabD</fullName>
        <ecNumber evidence="5">3.1.21.-</ecNumber>
    </submittedName>
</protein>
<sequence length="273" mass="30814">MFPVRERVMSLADAHVHLSDAAFCEDVDAVIARARDSGISLVVNVTTTKEELDTSFIYAERFPHMRFCHVAGTPPQDAQNAIEEDFRYFRDVAHTGRLSAIGEVGLDYFFANTENARERQKEVLRQYLSLALECSLPLVVHCRAAFSDFFSILDQYYHHDARSCPGMLHCFTGTLDEAKELLVRGWFVSISGIVTFKNAQNLRDLVAELPLDHLLVETDAPFLAPTPLRGKKNEPAYITHTLETIAAIHNMSVKELIDIAYANVLRFLRGVRN</sequence>
<dbReference type="AlphaFoldDB" id="W8JGD9"/>
<dbReference type="SUPFAM" id="SSF51556">
    <property type="entry name" value="Metallo-dependent hydrolases"/>
    <property type="match status" value="1"/>
</dbReference>
<dbReference type="Gene3D" id="3.20.20.140">
    <property type="entry name" value="Metal-dependent hydrolases"/>
    <property type="match status" value="1"/>
</dbReference>
<dbReference type="CDD" id="cd01310">
    <property type="entry name" value="TatD_DNAse"/>
    <property type="match status" value="1"/>
</dbReference>